<accession>A0A6J7DIA6</accession>
<feature type="transmembrane region" description="Helical" evidence="1">
    <location>
        <begin position="51"/>
        <end position="71"/>
    </location>
</feature>
<keyword evidence="1" id="KW-0472">Membrane</keyword>
<dbReference type="AlphaFoldDB" id="A0A6J7DIA6"/>
<keyword evidence="1" id="KW-1133">Transmembrane helix</keyword>
<evidence type="ECO:0000256" key="1">
    <source>
        <dbReference type="SAM" id="Phobius"/>
    </source>
</evidence>
<organism evidence="2">
    <name type="scientific">freshwater metagenome</name>
    <dbReference type="NCBI Taxonomy" id="449393"/>
    <lineage>
        <taxon>unclassified sequences</taxon>
        <taxon>metagenomes</taxon>
        <taxon>ecological metagenomes</taxon>
    </lineage>
</organism>
<protein>
    <submittedName>
        <fullName evidence="2">Unannotated protein</fullName>
    </submittedName>
</protein>
<name>A0A6J7DIA6_9ZZZZ</name>
<gene>
    <name evidence="2" type="ORF">UFOPK3461_00284</name>
</gene>
<feature type="transmembrane region" description="Helical" evidence="1">
    <location>
        <begin position="27"/>
        <end position="44"/>
    </location>
</feature>
<feature type="transmembrane region" description="Helical" evidence="1">
    <location>
        <begin position="83"/>
        <end position="101"/>
    </location>
</feature>
<sequence length="103" mass="10706">MNYLFSVAIGALTGACAVLLHNFALPIGPILAILGTLISIWAVGRKFGKRTYKIVAAISWILIFSKASLLGSGGELLVQGDNSGSALLFFGFTALIVAIVLPA</sequence>
<dbReference type="EMBL" id="CAFBLW010000011">
    <property type="protein sequence ID" value="CAB4870256.1"/>
    <property type="molecule type" value="Genomic_DNA"/>
</dbReference>
<evidence type="ECO:0000313" key="2">
    <source>
        <dbReference type="EMBL" id="CAB4870256.1"/>
    </source>
</evidence>
<proteinExistence type="predicted"/>
<keyword evidence="1" id="KW-0812">Transmembrane</keyword>
<reference evidence="2" key="1">
    <citation type="submission" date="2020-05" db="EMBL/GenBank/DDBJ databases">
        <authorList>
            <person name="Chiriac C."/>
            <person name="Salcher M."/>
            <person name="Ghai R."/>
            <person name="Kavagutti S V."/>
        </authorList>
    </citation>
    <scope>NUCLEOTIDE SEQUENCE</scope>
</reference>